<dbReference type="FunFam" id="3.10.580.10:FF:000002">
    <property type="entry name" value="Magnesium/cobalt efflux protein CorC"/>
    <property type="match status" value="1"/>
</dbReference>
<keyword evidence="3 9" id="KW-0812">Transmembrane</keyword>
<dbReference type="Pfam" id="PF00571">
    <property type="entry name" value="CBS"/>
    <property type="match status" value="2"/>
</dbReference>
<dbReference type="InterPro" id="IPR000644">
    <property type="entry name" value="CBS_dom"/>
</dbReference>
<organism evidence="13 14">
    <name type="scientific">Qiania dongpingensis</name>
    <dbReference type="NCBI Taxonomy" id="2763669"/>
    <lineage>
        <taxon>Bacteria</taxon>
        <taxon>Bacillati</taxon>
        <taxon>Bacillota</taxon>
        <taxon>Clostridia</taxon>
        <taxon>Lachnospirales</taxon>
        <taxon>Lachnospiraceae</taxon>
        <taxon>Qiania</taxon>
    </lineage>
</organism>
<dbReference type="RefSeq" id="WP_249302663.1">
    <property type="nucleotide sequence ID" value="NZ_CP060634.1"/>
</dbReference>
<keyword evidence="6 8" id="KW-0129">CBS domain</keyword>
<evidence type="ECO:0000259" key="12">
    <source>
        <dbReference type="PROSITE" id="PS51846"/>
    </source>
</evidence>
<dbReference type="GO" id="GO:0005886">
    <property type="term" value="C:plasma membrane"/>
    <property type="evidence" value="ECO:0007669"/>
    <property type="project" value="TreeGrafter"/>
</dbReference>
<evidence type="ECO:0000313" key="13">
    <source>
        <dbReference type="EMBL" id="QNM05560.1"/>
    </source>
</evidence>
<dbReference type="Pfam" id="PF01595">
    <property type="entry name" value="CNNM"/>
    <property type="match status" value="1"/>
</dbReference>
<dbReference type="SUPFAM" id="SSF56176">
    <property type="entry name" value="FAD-binding/transporter-associated domain-like"/>
    <property type="match status" value="1"/>
</dbReference>
<dbReference type="PANTHER" id="PTHR22777">
    <property type="entry name" value="HEMOLYSIN-RELATED"/>
    <property type="match status" value="1"/>
</dbReference>
<protein>
    <submittedName>
        <fullName evidence="13">HlyC/CorC family transporter</fullName>
    </submittedName>
</protein>
<evidence type="ECO:0000256" key="9">
    <source>
        <dbReference type="PROSITE-ProRule" id="PRU01193"/>
    </source>
</evidence>
<name>A0A7G9G428_9FIRM</name>
<dbReference type="AlphaFoldDB" id="A0A7G9G428"/>
<accession>A0A7G9G428</accession>
<evidence type="ECO:0000256" key="3">
    <source>
        <dbReference type="ARBA" id="ARBA00022692"/>
    </source>
</evidence>
<dbReference type="InterPro" id="IPR036318">
    <property type="entry name" value="FAD-bd_PCMH-like_sf"/>
</dbReference>
<comment type="similarity">
    <text evidence="2">Belongs to the UPF0053 family.</text>
</comment>
<dbReference type="InterPro" id="IPR046342">
    <property type="entry name" value="CBS_dom_sf"/>
</dbReference>
<dbReference type="Pfam" id="PF03471">
    <property type="entry name" value="CorC_HlyC"/>
    <property type="match status" value="1"/>
</dbReference>
<dbReference type="EMBL" id="CP060634">
    <property type="protein sequence ID" value="QNM05560.1"/>
    <property type="molecule type" value="Genomic_DNA"/>
</dbReference>
<feature type="transmembrane region" description="Helical" evidence="10">
    <location>
        <begin position="61"/>
        <end position="83"/>
    </location>
</feature>
<dbReference type="GO" id="GO:0050660">
    <property type="term" value="F:flavin adenine dinucleotide binding"/>
    <property type="evidence" value="ECO:0007669"/>
    <property type="project" value="InterPro"/>
</dbReference>
<comment type="subcellular location">
    <subcellularLocation>
        <location evidence="1">Membrane</location>
        <topology evidence="1">Multi-pass membrane protein</topology>
    </subcellularLocation>
</comment>
<dbReference type="Gene3D" id="3.30.465.10">
    <property type="match status" value="1"/>
</dbReference>
<dbReference type="Gene3D" id="3.10.580.10">
    <property type="entry name" value="CBS-domain"/>
    <property type="match status" value="1"/>
</dbReference>
<evidence type="ECO:0000256" key="7">
    <source>
        <dbReference type="ARBA" id="ARBA00023136"/>
    </source>
</evidence>
<gene>
    <name evidence="13" type="ORF">H9Q78_14215</name>
</gene>
<evidence type="ECO:0000256" key="1">
    <source>
        <dbReference type="ARBA" id="ARBA00004141"/>
    </source>
</evidence>
<feature type="transmembrane region" description="Helical" evidence="10">
    <location>
        <begin position="103"/>
        <end position="126"/>
    </location>
</feature>
<evidence type="ECO:0000256" key="4">
    <source>
        <dbReference type="ARBA" id="ARBA00022737"/>
    </source>
</evidence>
<dbReference type="SMART" id="SM01091">
    <property type="entry name" value="CorC_HlyC"/>
    <property type="match status" value="1"/>
</dbReference>
<feature type="transmembrane region" description="Helical" evidence="10">
    <location>
        <begin position="138"/>
        <end position="160"/>
    </location>
</feature>
<keyword evidence="4" id="KW-0677">Repeat</keyword>
<dbReference type="PROSITE" id="PS51371">
    <property type="entry name" value="CBS"/>
    <property type="match status" value="2"/>
</dbReference>
<dbReference type="CDD" id="cd04590">
    <property type="entry name" value="CBS_pair_CorC_HlyC_assoc"/>
    <property type="match status" value="1"/>
</dbReference>
<evidence type="ECO:0000256" key="8">
    <source>
        <dbReference type="PROSITE-ProRule" id="PRU00703"/>
    </source>
</evidence>
<keyword evidence="14" id="KW-1185">Reference proteome</keyword>
<feature type="domain" description="CBS" evidence="11">
    <location>
        <begin position="292"/>
        <end position="349"/>
    </location>
</feature>
<feature type="transmembrane region" description="Helical" evidence="10">
    <location>
        <begin position="6"/>
        <end position="30"/>
    </location>
</feature>
<feature type="domain" description="CBS" evidence="11">
    <location>
        <begin position="223"/>
        <end position="286"/>
    </location>
</feature>
<sequence>MDDGYSPWSLLLLLGIIVIEVIFYGFGAAIQELNSAELLKRKEDGDRKAAGILKISNRSFAYANVVQVISTVNGLICGAYLLKQGQRFLLHSFFRNSAESGKGYLPMMAVSAVVLVIVLLCIGVLAPKRIAKRYPERWAYALLPAVRVLSIPVYPAAWLVSGLSGLAARLFGVKPGKDIDNVTEEEIMSMVNEGHEQGVIKASEAEMITNIFEFDDKEAGDIMTHRTNITALDSDMTLDEALEVMLSGSNSRYPVYRESLDDIIGILHLKDAALLQKNESLRGKKLVDIEGLLRKPHFIPVTRNINKLFKVMQSRKIHMVIVIDEYGQVEGLITMEDILEEIVGNILDEYDEEEKFIIPSGSGYVMKGMTPLPDAGELLGLDFDEEDYDTVNGFLISKLDRIPSEDEKPEIRFGGYRFSILNVENKMIDTVRVEKLPEEEAAEEEIHEDD</sequence>
<evidence type="ECO:0000256" key="10">
    <source>
        <dbReference type="SAM" id="Phobius"/>
    </source>
</evidence>
<keyword evidence="7 9" id="KW-0472">Membrane</keyword>
<feature type="domain" description="CNNM transmembrane" evidence="12">
    <location>
        <begin position="2"/>
        <end position="204"/>
    </location>
</feature>
<reference evidence="13 14" key="1">
    <citation type="submission" date="2020-08" db="EMBL/GenBank/DDBJ databases">
        <authorList>
            <person name="Liu C."/>
            <person name="Sun Q."/>
        </authorList>
    </citation>
    <scope>NUCLEOTIDE SEQUENCE [LARGE SCALE GENOMIC DNA]</scope>
    <source>
        <strain evidence="13 14">NSJ-38</strain>
    </source>
</reference>
<evidence type="ECO:0000256" key="5">
    <source>
        <dbReference type="ARBA" id="ARBA00022989"/>
    </source>
</evidence>
<dbReference type="SUPFAM" id="SSF54631">
    <property type="entry name" value="CBS-domain pair"/>
    <property type="match status" value="1"/>
</dbReference>
<dbReference type="Proteomes" id="UP000515823">
    <property type="component" value="Chromosome"/>
</dbReference>
<dbReference type="InterPro" id="IPR005170">
    <property type="entry name" value="Transptr-assoc_dom"/>
</dbReference>
<evidence type="ECO:0000313" key="14">
    <source>
        <dbReference type="Proteomes" id="UP000515823"/>
    </source>
</evidence>
<dbReference type="InterPro" id="IPR016169">
    <property type="entry name" value="FAD-bd_PCMH_sub2"/>
</dbReference>
<dbReference type="KEGG" id="qdo:H9Q78_14215"/>
<dbReference type="PROSITE" id="PS51846">
    <property type="entry name" value="CNNM"/>
    <property type="match status" value="1"/>
</dbReference>
<dbReference type="InterPro" id="IPR044751">
    <property type="entry name" value="Ion_transp-like_CBS"/>
</dbReference>
<evidence type="ECO:0000259" key="11">
    <source>
        <dbReference type="PROSITE" id="PS51371"/>
    </source>
</evidence>
<proteinExistence type="inferred from homology"/>
<evidence type="ECO:0000256" key="2">
    <source>
        <dbReference type="ARBA" id="ARBA00006337"/>
    </source>
</evidence>
<dbReference type="PANTHER" id="PTHR22777:SF17">
    <property type="entry name" value="UPF0053 PROTEIN SLL0260"/>
    <property type="match status" value="1"/>
</dbReference>
<dbReference type="InterPro" id="IPR002550">
    <property type="entry name" value="CNNM"/>
</dbReference>
<evidence type="ECO:0000256" key="6">
    <source>
        <dbReference type="ARBA" id="ARBA00023122"/>
    </source>
</evidence>
<keyword evidence="5 9" id="KW-1133">Transmembrane helix</keyword>